<evidence type="ECO:0000256" key="2">
    <source>
        <dbReference type="SAM" id="SignalP"/>
    </source>
</evidence>
<feature type="signal peptide" evidence="2">
    <location>
        <begin position="1"/>
        <end position="27"/>
    </location>
</feature>
<protein>
    <submittedName>
        <fullName evidence="4">Class A beta-lactamase-related serine hydrolase</fullName>
    </submittedName>
</protein>
<dbReference type="RefSeq" id="WP_162348482.1">
    <property type="nucleotide sequence ID" value="NZ_QOVG01000002.1"/>
</dbReference>
<dbReference type="GO" id="GO:0016787">
    <property type="term" value="F:hydrolase activity"/>
    <property type="evidence" value="ECO:0007669"/>
    <property type="project" value="UniProtKB-KW"/>
</dbReference>
<comment type="caution">
    <text evidence="4">The sequence shown here is derived from an EMBL/GenBank/DDBJ whole genome shotgun (WGS) entry which is preliminary data.</text>
</comment>
<dbReference type="SUPFAM" id="SSF56601">
    <property type="entry name" value="beta-lactamase/transpeptidase-like"/>
    <property type="match status" value="1"/>
</dbReference>
<keyword evidence="4" id="KW-0378">Hydrolase</keyword>
<keyword evidence="5" id="KW-1185">Reference proteome</keyword>
<name>A0ABX0AFG3_9GAMM</name>
<evidence type="ECO:0000313" key="4">
    <source>
        <dbReference type="EMBL" id="NDK37913.1"/>
    </source>
</evidence>
<keyword evidence="2" id="KW-0732">Signal</keyword>
<dbReference type="InterPro" id="IPR012338">
    <property type="entry name" value="Beta-lactam/transpept-like"/>
</dbReference>
<evidence type="ECO:0000313" key="5">
    <source>
        <dbReference type="Proteomes" id="UP001429354"/>
    </source>
</evidence>
<feature type="domain" description="Beta-lactamase-related" evidence="3">
    <location>
        <begin position="41"/>
        <end position="374"/>
    </location>
</feature>
<feature type="region of interest" description="Disordered" evidence="1">
    <location>
        <begin position="235"/>
        <end position="254"/>
    </location>
</feature>
<accession>A0ABX0AFG3</accession>
<dbReference type="EMBL" id="QOVG01000002">
    <property type="protein sequence ID" value="NDK37913.1"/>
    <property type="molecule type" value="Genomic_DNA"/>
</dbReference>
<evidence type="ECO:0000259" key="3">
    <source>
        <dbReference type="Pfam" id="PF00144"/>
    </source>
</evidence>
<dbReference type="InterPro" id="IPR050789">
    <property type="entry name" value="Diverse_Enzym_Activities"/>
</dbReference>
<dbReference type="PANTHER" id="PTHR43283">
    <property type="entry name" value="BETA-LACTAMASE-RELATED"/>
    <property type="match status" value="1"/>
</dbReference>
<dbReference type="Gene3D" id="3.40.710.10">
    <property type="entry name" value="DD-peptidase/beta-lactamase superfamily"/>
    <property type="match status" value="1"/>
</dbReference>
<gene>
    <name evidence="4" type="ORF">DT603_03550</name>
</gene>
<sequence>MKHFKRRLFLSLMLAPLFLLQAHAARAADAPGAQAPATLDLDAVLKQAMEGTRTPALGALVMRDGKVMAQAVRGVRRNDQAEVVRSADVWLIGSTAKPMTVALVAKLVDRGVLSWDAPLAQMLPELAGSMRAEYRAVTLVQLLSHHSGLPENIGDVKLLDGFFTDARPLPVQRLALVSAALKEAPVAAPGTAFVYCNTGFLIAAVIAERAAGADFEELMRREVFQPLGMASAGFGPTVDGQPRGHRAGKPVTAPMTKSDDGVPMVYTAAGNLHMTLQDWAKFCLDQLAGSRGDGKLLKPASYALMQTAQPGSPSGMDWGVQASIAGRAGPVLVHGGSDGNWLAWAVLFPKADTGVLVVANATEDMGGDKATRAVMASLFAELSPAKREE</sequence>
<reference evidence="4 5" key="1">
    <citation type="submission" date="2018-07" db="EMBL/GenBank/DDBJ databases">
        <title>Whole genome Sequencing of Pseudoxanthomonas gei KCTC 32298 (T).</title>
        <authorList>
            <person name="Kumar S."/>
            <person name="Bansal K."/>
            <person name="Kaur A."/>
            <person name="Patil P."/>
            <person name="Sharma S."/>
            <person name="Patil P.B."/>
        </authorList>
    </citation>
    <scope>NUCLEOTIDE SEQUENCE [LARGE SCALE GENOMIC DNA]</scope>
    <source>
        <strain evidence="4 5">KCTC 32298</strain>
    </source>
</reference>
<dbReference type="Proteomes" id="UP001429354">
    <property type="component" value="Unassembled WGS sequence"/>
</dbReference>
<dbReference type="Pfam" id="PF00144">
    <property type="entry name" value="Beta-lactamase"/>
    <property type="match status" value="1"/>
</dbReference>
<proteinExistence type="predicted"/>
<feature type="chain" id="PRO_5046756868" evidence="2">
    <location>
        <begin position="28"/>
        <end position="389"/>
    </location>
</feature>
<organism evidence="4 5">
    <name type="scientific">Pseudoxanthomonas gei</name>
    <dbReference type="NCBI Taxonomy" id="1383030"/>
    <lineage>
        <taxon>Bacteria</taxon>
        <taxon>Pseudomonadati</taxon>
        <taxon>Pseudomonadota</taxon>
        <taxon>Gammaproteobacteria</taxon>
        <taxon>Lysobacterales</taxon>
        <taxon>Lysobacteraceae</taxon>
        <taxon>Pseudoxanthomonas</taxon>
    </lineage>
</organism>
<evidence type="ECO:0000256" key="1">
    <source>
        <dbReference type="SAM" id="MobiDB-lite"/>
    </source>
</evidence>
<dbReference type="InterPro" id="IPR001466">
    <property type="entry name" value="Beta-lactam-related"/>
</dbReference>